<reference evidence="1 2" key="1">
    <citation type="submission" date="2017-03" db="EMBL/GenBank/DDBJ databases">
        <authorList>
            <person name="Afonso C.L."/>
            <person name="Miller P.J."/>
            <person name="Scott M.A."/>
            <person name="Spackman E."/>
            <person name="Goraichik I."/>
            <person name="Dimitrov K.M."/>
            <person name="Suarez D.L."/>
            <person name="Swayne D.E."/>
        </authorList>
    </citation>
    <scope>NUCLEOTIDE SEQUENCE [LARGE SCALE GENOMIC DNA]</scope>
    <source>
        <strain evidence="1 2">CECT 7023</strain>
    </source>
</reference>
<proteinExistence type="predicted"/>
<dbReference type="Proteomes" id="UP000193900">
    <property type="component" value="Unassembled WGS sequence"/>
</dbReference>
<evidence type="ECO:0000313" key="1">
    <source>
        <dbReference type="EMBL" id="SLN36216.1"/>
    </source>
</evidence>
<dbReference type="InterPro" id="IPR014710">
    <property type="entry name" value="RmlC-like_jellyroll"/>
</dbReference>
<organism evidence="1 2">
    <name type="scientific">Roseisalinus antarcticus</name>
    <dbReference type="NCBI Taxonomy" id="254357"/>
    <lineage>
        <taxon>Bacteria</taxon>
        <taxon>Pseudomonadati</taxon>
        <taxon>Pseudomonadota</taxon>
        <taxon>Alphaproteobacteria</taxon>
        <taxon>Rhodobacterales</taxon>
        <taxon>Roseobacteraceae</taxon>
        <taxon>Roseisalinus</taxon>
    </lineage>
</organism>
<protein>
    <recommendedName>
        <fullName evidence="3">Cupin domain protein</fullName>
    </recommendedName>
</protein>
<name>A0A1Y5SAF0_9RHOB</name>
<dbReference type="AlphaFoldDB" id="A0A1Y5SAF0"/>
<sequence>MPGTHAKFQPLNFLFGAIAGLAVALGGGQVLANLTGPTEHVGLDVAMLQELSSDTLEATIGLSGYTMRMRAIEIAPGGQIAEHSHEDRPGIVTVVDGAWVEGQPGGERTFDAAELGTFPENEDTVHWVYNRTEAPATALVCDIAKTD</sequence>
<evidence type="ECO:0000313" key="2">
    <source>
        <dbReference type="Proteomes" id="UP000193900"/>
    </source>
</evidence>
<accession>A0A1Y5SAF0</accession>
<keyword evidence="2" id="KW-1185">Reference proteome</keyword>
<gene>
    <name evidence="1" type="ORF">ROA7023_01316</name>
</gene>
<dbReference type="InterPro" id="IPR011051">
    <property type="entry name" value="RmlC_Cupin_sf"/>
</dbReference>
<dbReference type="EMBL" id="FWFZ01000005">
    <property type="protein sequence ID" value="SLN36216.1"/>
    <property type="molecule type" value="Genomic_DNA"/>
</dbReference>
<evidence type="ECO:0008006" key="3">
    <source>
        <dbReference type="Google" id="ProtNLM"/>
    </source>
</evidence>
<dbReference type="SUPFAM" id="SSF51182">
    <property type="entry name" value="RmlC-like cupins"/>
    <property type="match status" value="1"/>
</dbReference>
<dbReference type="Gene3D" id="2.60.120.10">
    <property type="entry name" value="Jelly Rolls"/>
    <property type="match status" value="1"/>
</dbReference>
<dbReference type="RefSeq" id="WP_234992059.1">
    <property type="nucleotide sequence ID" value="NZ_FWFZ01000005.1"/>
</dbReference>